<dbReference type="InterPro" id="IPR008900">
    <property type="entry name" value="Zot_N"/>
</dbReference>
<gene>
    <name evidence="2" type="primary">zot_1</name>
    <name evidence="2" type="ORF">NCTC11842_00624</name>
</gene>
<evidence type="ECO:0000313" key="3">
    <source>
        <dbReference type="Proteomes" id="UP000250443"/>
    </source>
</evidence>
<dbReference type="Gene3D" id="3.40.50.300">
    <property type="entry name" value="P-loop containing nucleotide triphosphate hydrolases"/>
    <property type="match status" value="1"/>
</dbReference>
<feature type="domain" description="Zona occludens toxin N-terminal" evidence="1">
    <location>
        <begin position="1"/>
        <end position="199"/>
    </location>
</feature>
<dbReference type="Proteomes" id="UP000250443">
    <property type="component" value="Unassembled WGS sequence"/>
</dbReference>
<accession>A0A2X2C9A1</accession>
<evidence type="ECO:0000313" key="2">
    <source>
        <dbReference type="EMBL" id="SPZ02326.1"/>
    </source>
</evidence>
<dbReference type="EMBL" id="UAUF01000006">
    <property type="protein sequence ID" value="SPZ02326.1"/>
    <property type="molecule type" value="Genomic_DNA"/>
</dbReference>
<dbReference type="AlphaFoldDB" id="A0A2X2C9A1"/>
<name>A0A2X2C9A1_PSELU</name>
<dbReference type="Pfam" id="PF05707">
    <property type="entry name" value="Zot"/>
    <property type="match status" value="1"/>
</dbReference>
<reference evidence="2 3" key="1">
    <citation type="submission" date="2018-06" db="EMBL/GenBank/DDBJ databases">
        <authorList>
            <consortium name="Pathogen Informatics"/>
            <person name="Doyle S."/>
        </authorList>
    </citation>
    <scope>NUCLEOTIDE SEQUENCE [LARGE SCALE GENOMIC DNA]</scope>
    <source>
        <strain evidence="2 3">NCTC11842</strain>
    </source>
</reference>
<dbReference type="InterPro" id="IPR027417">
    <property type="entry name" value="P-loop_NTPase"/>
</dbReference>
<dbReference type="RefSeq" id="WP_112297534.1">
    <property type="nucleotide sequence ID" value="NZ_UAUF01000006.1"/>
</dbReference>
<sequence>MINLILGQPGGGKSYEAVAFHVIPALVDGRKVITNLPLQVDVIEAFFPGAKALIDIRNPQLVDGVLVRPFSCVDHYGDTWRHPASGVGPLYVIDECHLAMPRTVVDRAQVPAQRLVEEWYSMHRHELADVLLITQSYGKVNKAVIDLVQVVYRCKKATAFGTSKRYIRKVQDGVRGEVVNTSIREYESKYFKFYRSHTKSSKAAEELTAGDIIPLWKRWPFKGAAICALLVICMSIYNLNREPKHSPPSAPKVVHQVQPVQESHSVAQLVKAPAVEAQPRGPEQKLHPFQGLEMHLMAVLKGKRRDSDQEYINGYVGLAQNGQVVRRVSFDDLRQAGYDIKYESPSVISMTYKGLDIGYIIADVPAISLAKNTNAVAKVP</sequence>
<proteinExistence type="predicted"/>
<organism evidence="2 3">
    <name type="scientific">Pseudomonas luteola</name>
    <dbReference type="NCBI Taxonomy" id="47886"/>
    <lineage>
        <taxon>Bacteria</taxon>
        <taxon>Pseudomonadati</taxon>
        <taxon>Pseudomonadota</taxon>
        <taxon>Gammaproteobacteria</taxon>
        <taxon>Pseudomonadales</taxon>
        <taxon>Pseudomonadaceae</taxon>
        <taxon>Pseudomonas</taxon>
    </lineage>
</organism>
<evidence type="ECO:0000259" key="1">
    <source>
        <dbReference type="Pfam" id="PF05707"/>
    </source>
</evidence>
<protein>
    <submittedName>
        <fullName evidence="2">Putative phage-related membrane protein</fullName>
    </submittedName>
</protein>